<evidence type="ECO:0008006" key="8">
    <source>
        <dbReference type="Google" id="ProtNLM"/>
    </source>
</evidence>
<evidence type="ECO:0000256" key="3">
    <source>
        <dbReference type="ARBA" id="ARBA00046271"/>
    </source>
</evidence>
<organism evidence="6 7">
    <name type="scientific">Megaselia scalaris</name>
    <name type="common">Humpbacked fly</name>
    <name type="synonym">Phora scalaris</name>
    <dbReference type="NCBI Taxonomy" id="36166"/>
    <lineage>
        <taxon>Eukaryota</taxon>
        <taxon>Metazoa</taxon>
        <taxon>Ecdysozoa</taxon>
        <taxon>Arthropoda</taxon>
        <taxon>Hexapoda</taxon>
        <taxon>Insecta</taxon>
        <taxon>Pterygota</taxon>
        <taxon>Neoptera</taxon>
        <taxon>Endopterygota</taxon>
        <taxon>Diptera</taxon>
        <taxon>Brachycera</taxon>
        <taxon>Muscomorpha</taxon>
        <taxon>Platypezoidea</taxon>
        <taxon>Phoridae</taxon>
        <taxon>Megaseliini</taxon>
        <taxon>Megaselia</taxon>
    </lineage>
</organism>
<dbReference type="InterPro" id="IPR008733">
    <property type="entry name" value="PEX11"/>
</dbReference>
<keyword evidence="7" id="KW-1185">Reference proteome</keyword>
<dbReference type="Pfam" id="PF05648">
    <property type="entry name" value="PEX11"/>
    <property type="match status" value="1"/>
</dbReference>
<dbReference type="GO" id="GO:0005778">
    <property type="term" value="C:peroxisomal membrane"/>
    <property type="evidence" value="ECO:0007669"/>
    <property type="project" value="UniProtKB-SubCell"/>
</dbReference>
<dbReference type="EMBL" id="CAQQ02032882">
    <property type="status" value="NOT_ANNOTATED_CDS"/>
    <property type="molecule type" value="Genomic_DNA"/>
</dbReference>
<feature type="transmembrane region" description="Helical" evidence="5">
    <location>
        <begin position="180"/>
        <end position="200"/>
    </location>
</feature>
<sequence>MKGLCYSAKLVSGLQKTRNPEWSRKFGIISSKISGARATLRLIDDIPMIKYALDYGLGFQEKDAVMASLGITANVVDLLYYPIEKICWLAEHKVMNVEDPDKWDILSSWFWVASIYLNLMRLTRNFTKLEEKRRLMNERSEELIKKQRLEVISMIRGGLDLVHAVSTLPKGYLWGGKLETWHVGLIGTTSAALGLYQIFLKKRK</sequence>
<comment type="subcellular location">
    <subcellularLocation>
        <location evidence="3">Peroxisome membrane</location>
    </subcellularLocation>
</comment>
<keyword evidence="4" id="KW-0175">Coiled coil</keyword>
<dbReference type="PANTHER" id="PTHR20990">
    <property type="entry name" value="PEROXISOMAL BIOGENESIS FACTOR 11"/>
    <property type="match status" value="1"/>
</dbReference>
<dbReference type="OMA" id="PIEKICW"/>
<dbReference type="Proteomes" id="UP000015102">
    <property type="component" value="Unassembled WGS sequence"/>
</dbReference>
<reference evidence="6" key="2">
    <citation type="submission" date="2015-06" db="UniProtKB">
        <authorList>
            <consortium name="EnsemblMetazoa"/>
        </authorList>
    </citation>
    <scope>IDENTIFICATION</scope>
</reference>
<evidence type="ECO:0000313" key="6">
    <source>
        <dbReference type="EnsemblMetazoa" id="MESCA001051-PA"/>
    </source>
</evidence>
<keyword evidence="5" id="KW-0812">Transmembrane</keyword>
<evidence type="ECO:0000256" key="5">
    <source>
        <dbReference type="SAM" id="Phobius"/>
    </source>
</evidence>
<dbReference type="PANTHER" id="PTHR20990:SF1">
    <property type="entry name" value="PEROXISOMAL MEMBRANE PROTEIN 11C"/>
    <property type="match status" value="1"/>
</dbReference>
<evidence type="ECO:0000313" key="7">
    <source>
        <dbReference type="Proteomes" id="UP000015102"/>
    </source>
</evidence>
<dbReference type="STRING" id="36166.T1GCN1"/>
<reference evidence="7" key="1">
    <citation type="submission" date="2013-02" db="EMBL/GenBank/DDBJ databases">
        <authorList>
            <person name="Hughes D."/>
        </authorList>
    </citation>
    <scope>NUCLEOTIDE SEQUENCE</scope>
    <source>
        <strain>Durham</strain>
        <strain evidence="7">NC isolate 2 -- Noor lab</strain>
    </source>
</reference>
<keyword evidence="2" id="KW-0576">Peroxisome</keyword>
<evidence type="ECO:0000256" key="1">
    <source>
        <dbReference type="ARBA" id="ARBA00023136"/>
    </source>
</evidence>
<keyword evidence="5" id="KW-1133">Transmembrane helix</keyword>
<dbReference type="InterPro" id="IPR026510">
    <property type="entry name" value="PEX11C_met"/>
</dbReference>
<dbReference type="EMBL" id="CAQQ02032885">
    <property type="status" value="NOT_ANNOTATED_CDS"/>
    <property type="molecule type" value="Genomic_DNA"/>
</dbReference>
<feature type="coiled-coil region" evidence="4">
    <location>
        <begin position="119"/>
        <end position="146"/>
    </location>
</feature>
<dbReference type="EMBL" id="CAQQ02032887">
    <property type="status" value="NOT_ANNOTATED_CDS"/>
    <property type="molecule type" value="Genomic_DNA"/>
</dbReference>
<keyword evidence="1 5" id="KW-0472">Membrane</keyword>
<dbReference type="HOGENOM" id="CLU_100620_1_0_1"/>
<accession>T1GCN1</accession>
<dbReference type="EMBL" id="CAQQ02032883">
    <property type="status" value="NOT_ANNOTATED_CDS"/>
    <property type="molecule type" value="Genomic_DNA"/>
</dbReference>
<evidence type="ECO:0000256" key="2">
    <source>
        <dbReference type="ARBA" id="ARBA00023140"/>
    </source>
</evidence>
<dbReference type="EnsemblMetazoa" id="MESCA001051-RA">
    <property type="protein sequence ID" value="MESCA001051-PA"/>
    <property type="gene ID" value="MESCA001051"/>
</dbReference>
<evidence type="ECO:0000256" key="4">
    <source>
        <dbReference type="SAM" id="Coils"/>
    </source>
</evidence>
<dbReference type="AlphaFoldDB" id="T1GCN1"/>
<dbReference type="EMBL" id="CAQQ02032886">
    <property type="status" value="NOT_ANNOTATED_CDS"/>
    <property type="molecule type" value="Genomic_DNA"/>
</dbReference>
<protein>
    <recommendedName>
        <fullName evidence="8">Peroxisomal membrane protein 11C</fullName>
    </recommendedName>
</protein>
<proteinExistence type="predicted"/>
<dbReference type="GO" id="GO:0016559">
    <property type="term" value="P:peroxisome fission"/>
    <property type="evidence" value="ECO:0007669"/>
    <property type="project" value="InterPro"/>
</dbReference>
<dbReference type="EMBL" id="CAQQ02032884">
    <property type="status" value="NOT_ANNOTATED_CDS"/>
    <property type="molecule type" value="Genomic_DNA"/>
</dbReference>
<name>T1GCN1_MEGSC</name>